<comment type="caution">
    <text evidence="4">The sequence shown here is derived from an EMBL/GenBank/DDBJ whole genome shotgun (WGS) entry which is preliminary data.</text>
</comment>
<comment type="similarity">
    <text evidence="1">Belongs to the NAD(P)-dependent epimerase/dehydratase family.</text>
</comment>
<evidence type="ECO:0008006" key="6">
    <source>
        <dbReference type="Google" id="ProtNLM"/>
    </source>
</evidence>
<protein>
    <recommendedName>
        <fullName evidence="6">NAD-dependent epimerase</fullName>
    </recommendedName>
</protein>
<reference evidence="5" key="1">
    <citation type="submission" date="2017-09" db="EMBL/GenBank/DDBJ databases">
        <title>Depth-based differentiation of microbial function through sediment-hosted aquifers and enrichment of novel symbionts in the deep terrestrial subsurface.</title>
        <authorList>
            <person name="Probst A.J."/>
            <person name="Ladd B."/>
            <person name="Jarett J.K."/>
            <person name="Geller-Mcgrath D.E."/>
            <person name="Sieber C.M.K."/>
            <person name="Emerson J.B."/>
            <person name="Anantharaman K."/>
            <person name="Thomas B.C."/>
            <person name="Malmstrom R."/>
            <person name="Stieglmeier M."/>
            <person name="Klingl A."/>
            <person name="Woyke T."/>
            <person name="Ryan C.M."/>
            <person name="Banfield J.F."/>
        </authorList>
    </citation>
    <scope>NUCLEOTIDE SEQUENCE [LARGE SCALE GENOMIC DNA]</scope>
</reference>
<gene>
    <name evidence="4" type="ORF">COT52_02685</name>
</gene>
<evidence type="ECO:0000259" key="3">
    <source>
        <dbReference type="Pfam" id="PF01370"/>
    </source>
</evidence>
<evidence type="ECO:0000259" key="2">
    <source>
        <dbReference type="Pfam" id="PF00534"/>
    </source>
</evidence>
<dbReference type="Pfam" id="PF00534">
    <property type="entry name" value="Glycos_transf_1"/>
    <property type="match status" value="1"/>
</dbReference>
<dbReference type="SUPFAM" id="SSF53756">
    <property type="entry name" value="UDP-Glycosyltransferase/glycogen phosphorylase"/>
    <property type="match status" value="1"/>
</dbReference>
<dbReference type="EMBL" id="PEYW01000039">
    <property type="protein sequence ID" value="PIS20631.1"/>
    <property type="molecule type" value="Genomic_DNA"/>
</dbReference>
<feature type="domain" description="NAD-dependent epimerase/dehydratase" evidence="3">
    <location>
        <begin position="4"/>
        <end position="275"/>
    </location>
</feature>
<feature type="domain" description="Glycosyl transferase family 1" evidence="2">
    <location>
        <begin position="560"/>
        <end position="725"/>
    </location>
</feature>
<proteinExistence type="inferred from homology"/>
<dbReference type="SUPFAM" id="SSF51735">
    <property type="entry name" value="NAD(P)-binding Rossmann-fold domains"/>
    <property type="match status" value="1"/>
</dbReference>
<evidence type="ECO:0000256" key="1">
    <source>
        <dbReference type="ARBA" id="ARBA00007637"/>
    </source>
</evidence>
<dbReference type="GO" id="GO:0016757">
    <property type="term" value="F:glycosyltransferase activity"/>
    <property type="evidence" value="ECO:0007669"/>
    <property type="project" value="InterPro"/>
</dbReference>
<dbReference type="PANTHER" id="PTHR43000">
    <property type="entry name" value="DTDP-D-GLUCOSE 4,6-DEHYDRATASE-RELATED"/>
    <property type="match status" value="1"/>
</dbReference>
<dbReference type="Gene3D" id="3.40.50.720">
    <property type="entry name" value="NAD(P)-binding Rossmann-like Domain"/>
    <property type="match status" value="1"/>
</dbReference>
<dbReference type="AlphaFoldDB" id="A0A2H0X705"/>
<dbReference type="Pfam" id="PF01370">
    <property type="entry name" value="Epimerase"/>
    <property type="match status" value="1"/>
</dbReference>
<dbReference type="InterPro" id="IPR001509">
    <property type="entry name" value="Epimerase_deHydtase"/>
</dbReference>
<accession>A0A2H0X705</accession>
<evidence type="ECO:0000313" key="5">
    <source>
        <dbReference type="Proteomes" id="UP000231414"/>
    </source>
</evidence>
<dbReference type="CDD" id="cd05258">
    <property type="entry name" value="CDP_TE_SDR_e"/>
    <property type="match status" value="1"/>
</dbReference>
<dbReference type="Gene3D" id="3.40.50.2000">
    <property type="entry name" value="Glycogen Phosphorylase B"/>
    <property type="match status" value="1"/>
</dbReference>
<sequence>MLKALITGSAGLIGSEAVRFFSNLGMEIYGVDNNLREYFFGPEASTDWNRKLLQDQCRNYHHYQFDIRDGPAVKDLFQQHRFDLIIHTAAQPSHDWAAKEPLTDFGVNAVGTLNLLENFRLYCPEAVFIFTSTNKVYGDTPNTLPLIELETRWELPSDHPFYQGIDESMTIDRSKHSIFGVSKVAADIMVQEYGRYFGLKTAVFRGGCLTGPAHSGTKLHGFLAYLIKCIAEGRGYTIYGYKGKQVRDNIHSSDLIQAFYQIYLNPRCGEVYNMGGSRHSNVSMMEAIEKIEAALGRRGVIEYDQQNRSGDHIWYVSDVRKFQSHYPNWRYQYNTDAIIEEICRSGHFGSSQVIAGLVVSQFQNQKVLLQTDKTKIFVSAHITEEAGPVQALKSYLIKKFSRLIFVEHPFAYSGVDQSKVTAFRVGLPAKELLTRQLSSELVSYFRDLILTIYWFLKSGQQVDLFIGTDNLNALAGLILKKLGFCFNLVYYATSYSQHRFKNRLLNWAYHTVDQICARQADYNWSGSNRLQGVREQQEVDWEKNILVKTGINKSLIDSTTNSGKDQNVLVINEHLTKIKGAQLVINSLPAIRQLNPQAKLVVIGTGPYEQILKEEVSRIKVEAWVEFKGELTPALYFKQLSNYGIGLAIYQGSVGSFTNYADPMAVKEYLALGLPVVVSSYLPIAESVKQLPLGVAINYNQQELVEALAKLWFEPGFYSHCARNGLEFVKDLDWTGIFNQVMKQMGME</sequence>
<evidence type="ECO:0000313" key="4">
    <source>
        <dbReference type="EMBL" id="PIS20631.1"/>
    </source>
</evidence>
<dbReference type="Proteomes" id="UP000231414">
    <property type="component" value="Unassembled WGS sequence"/>
</dbReference>
<name>A0A2H0X705_UNCKA</name>
<dbReference type="InterPro" id="IPR001296">
    <property type="entry name" value="Glyco_trans_1"/>
</dbReference>
<dbReference type="InterPro" id="IPR036291">
    <property type="entry name" value="NAD(P)-bd_dom_sf"/>
</dbReference>
<organism evidence="4 5">
    <name type="scientific">candidate division WWE3 bacterium CG08_land_8_20_14_0_20_43_13</name>
    <dbReference type="NCBI Taxonomy" id="1975087"/>
    <lineage>
        <taxon>Bacteria</taxon>
        <taxon>Katanobacteria</taxon>
    </lineage>
</organism>